<evidence type="ECO:0000313" key="9">
    <source>
        <dbReference type="EMBL" id="SFQ26885.1"/>
    </source>
</evidence>
<feature type="transmembrane region" description="Helical" evidence="7">
    <location>
        <begin position="12"/>
        <end position="33"/>
    </location>
</feature>
<evidence type="ECO:0000313" key="10">
    <source>
        <dbReference type="Proteomes" id="UP000199136"/>
    </source>
</evidence>
<keyword evidence="5 7" id="KW-1133">Transmembrane helix</keyword>
<dbReference type="Proteomes" id="UP000199136">
    <property type="component" value="Unassembled WGS sequence"/>
</dbReference>
<evidence type="ECO:0000256" key="5">
    <source>
        <dbReference type="ARBA" id="ARBA00022989"/>
    </source>
</evidence>
<dbReference type="InterPro" id="IPR000515">
    <property type="entry name" value="MetI-like"/>
</dbReference>
<comment type="subcellular location">
    <subcellularLocation>
        <location evidence="1 7">Cell membrane</location>
        <topology evidence="1 7">Multi-pass membrane protein</topology>
    </subcellularLocation>
</comment>
<keyword evidence="10" id="KW-1185">Reference proteome</keyword>
<sequence>MHNEPTKKSKLFIHIVLIIGSIIMILPFVWMFLTSGKTIPETTSIPPTILPESFQWENYKNVWNVLPFVAFFLNTGIMIVVRVVTSTLFSAMAAFAVAKLEFPGKNLFFWMVLTQMMIPAQIFLTPQYLLVQNIGMLNTVTALIIPGIISAFGTFLLRQFFMKLPDELMEAATIDGANIWQIFARIYLPLAKSGLVSLSIFTALFAYKDLMWPLIVNISQEKMTLSAGLASLQGQFTSNYPQLMAGSVISIIPMIILYIIFQKQFIQGIATTGGK</sequence>
<keyword evidence="4 7" id="KW-0812">Transmembrane</keyword>
<proteinExistence type="inferred from homology"/>
<dbReference type="OrthoDB" id="9771544at2"/>
<dbReference type="EMBL" id="FOXW01000004">
    <property type="protein sequence ID" value="SFQ26885.1"/>
    <property type="molecule type" value="Genomic_DNA"/>
</dbReference>
<evidence type="ECO:0000256" key="2">
    <source>
        <dbReference type="ARBA" id="ARBA00022448"/>
    </source>
</evidence>
<dbReference type="PROSITE" id="PS50928">
    <property type="entry name" value="ABC_TM1"/>
    <property type="match status" value="1"/>
</dbReference>
<evidence type="ECO:0000256" key="3">
    <source>
        <dbReference type="ARBA" id="ARBA00022475"/>
    </source>
</evidence>
<evidence type="ECO:0000256" key="6">
    <source>
        <dbReference type="ARBA" id="ARBA00023136"/>
    </source>
</evidence>
<evidence type="ECO:0000256" key="4">
    <source>
        <dbReference type="ARBA" id="ARBA00022692"/>
    </source>
</evidence>
<dbReference type="STRING" id="82801.SAMN04488506_1182"/>
<protein>
    <submittedName>
        <fullName evidence="9">Carbohydrate ABC transporter membrane protein 2, CUT1 family</fullName>
    </submittedName>
</protein>
<dbReference type="SUPFAM" id="SSF161098">
    <property type="entry name" value="MetI-like"/>
    <property type="match status" value="1"/>
</dbReference>
<accession>A0A1I5X4E0</accession>
<dbReference type="GO" id="GO:0005886">
    <property type="term" value="C:plasma membrane"/>
    <property type="evidence" value="ECO:0007669"/>
    <property type="project" value="UniProtKB-SubCell"/>
</dbReference>
<dbReference type="RefSeq" id="WP_092480239.1">
    <property type="nucleotide sequence ID" value="NZ_FOXW01000004.1"/>
</dbReference>
<feature type="transmembrane region" description="Helical" evidence="7">
    <location>
        <begin position="136"/>
        <end position="157"/>
    </location>
</feature>
<evidence type="ECO:0000256" key="7">
    <source>
        <dbReference type="RuleBase" id="RU363032"/>
    </source>
</evidence>
<keyword evidence="3" id="KW-1003">Cell membrane</keyword>
<feature type="transmembrane region" description="Helical" evidence="7">
    <location>
        <begin position="107"/>
        <end position="124"/>
    </location>
</feature>
<reference evidence="9 10" key="1">
    <citation type="submission" date="2016-10" db="EMBL/GenBank/DDBJ databases">
        <authorList>
            <person name="de Groot N.N."/>
        </authorList>
    </citation>
    <scope>NUCLEOTIDE SEQUENCE [LARGE SCALE GENOMIC DNA]</scope>
    <source>
        <strain evidence="9 10">DSM 20581</strain>
    </source>
</reference>
<comment type="similarity">
    <text evidence="7">Belongs to the binding-protein-dependent transport system permease family.</text>
</comment>
<name>A0A1I5X4E0_9LACT</name>
<dbReference type="InterPro" id="IPR035906">
    <property type="entry name" value="MetI-like_sf"/>
</dbReference>
<evidence type="ECO:0000256" key="1">
    <source>
        <dbReference type="ARBA" id="ARBA00004651"/>
    </source>
</evidence>
<evidence type="ECO:0000259" key="8">
    <source>
        <dbReference type="PROSITE" id="PS50928"/>
    </source>
</evidence>
<gene>
    <name evidence="9" type="ORF">SAMN04488506_1182</name>
</gene>
<feature type="transmembrane region" description="Helical" evidence="7">
    <location>
        <begin position="68"/>
        <end position="95"/>
    </location>
</feature>
<feature type="transmembrane region" description="Helical" evidence="7">
    <location>
        <begin position="186"/>
        <end position="207"/>
    </location>
</feature>
<dbReference type="Gene3D" id="1.10.3720.10">
    <property type="entry name" value="MetI-like"/>
    <property type="match status" value="1"/>
</dbReference>
<keyword evidence="2 7" id="KW-0813">Transport</keyword>
<organism evidence="9 10">
    <name type="scientific">Desemzia incerta</name>
    <dbReference type="NCBI Taxonomy" id="82801"/>
    <lineage>
        <taxon>Bacteria</taxon>
        <taxon>Bacillati</taxon>
        <taxon>Bacillota</taxon>
        <taxon>Bacilli</taxon>
        <taxon>Lactobacillales</taxon>
        <taxon>Carnobacteriaceae</taxon>
        <taxon>Desemzia</taxon>
    </lineage>
</organism>
<dbReference type="PANTHER" id="PTHR43744:SF12">
    <property type="entry name" value="ABC TRANSPORTER PERMEASE PROTEIN MG189-RELATED"/>
    <property type="match status" value="1"/>
</dbReference>
<keyword evidence="6 7" id="KW-0472">Membrane</keyword>
<dbReference type="Pfam" id="PF00528">
    <property type="entry name" value="BPD_transp_1"/>
    <property type="match status" value="1"/>
</dbReference>
<dbReference type="CDD" id="cd06261">
    <property type="entry name" value="TM_PBP2"/>
    <property type="match status" value="1"/>
</dbReference>
<feature type="domain" description="ABC transmembrane type-1" evidence="8">
    <location>
        <begin position="72"/>
        <end position="261"/>
    </location>
</feature>
<feature type="transmembrane region" description="Helical" evidence="7">
    <location>
        <begin position="243"/>
        <end position="261"/>
    </location>
</feature>
<dbReference type="PANTHER" id="PTHR43744">
    <property type="entry name" value="ABC TRANSPORTER PERMEASE PROTEIN MG189-RELATED-RELATED"/>
    <property type="match status" value="1"/>
</dbReference>
<dbReference type="GO" id="GO:0055085">
    <property type="term" value="P:transmembrane transport"/>
    <property type="evidence" value="ECO:0007669"/>
    <property type="project" value="InterPro"/>
</dbReference>
<dbReference type="AlphaFoldDB" id="A0A1I5X4E0"/>